<name>A0ABR3QW12_9PLEO</name>
<evidence type="ECO:0000313" key="3">
    <source>
        <dbReference type="Proteomes" id="UP001521785"/>
    </source>
</evidence>
<reference evidence="2 3" key="1">
    <citation type="submission" date="2024-02" db="EMBL/GenBank/DDBJ databases">
        <title>De novo assembly and annotation of 12 fungi associated with fruit tree decline syndrome in Ontario, Canada.</title>
        <authorList>
            <person name="Sulman M."/>
            <person name="Ellouze W."/>
            <person name="Ilyukhin E."/>
        </authorList>
    </citation>
    <scope>NUCLEOTIDE SEQUENCE [LARGE SCALE GENOMIC DNA]</scope>
    <source>
        <strain evidence="2 3">M42-189</strain>
    </source>
</reference>
<dbReference type="InterPro" id="IPR010730">
    <property type="entry name" value="HET"/>
</dbReference>
<sequence length="581" mass="64349">MNGSTDTMLAVVPNGLFSDLKHTHQHYADTFGAVGYMLPVAYSSLSPWLTGLPVAPLRINLSLIQKWLKQCKNNHACTSRWSRPSDLQLIDCKTLEIVTAPSNCNYFALSYVWGKKGSGSTPAPASSQGTTHSTRDLLRAAAPVVRDAIAVVQSLGSRYLWVDQYCIPQTDPTLKAEQIGKMDLIYEGAYCTIVAASGSSDQAGLPGVSVARCKQPSFTLDGSDVRLVSSLPDPQAAIRASKWMTRAWTFQEALCSARRLIFNPHQVYFECKAMHSCEAVELPLPLLSGQHATPVLFSDEWLAGTYRFGALSAFWAVVKAYSLRCMTFDSDSLPALEGILRRFQVSPAFVYNIFGIPLVLEDGPRGEKDALLDARLFVAGLSWHHGGAARRRKQFPSWTWAGWEGGVQLHRTFGGAGYISNVRLWVYGAEDVTFPWDMFWEGFWRPDGKAKCYARFVSLIVDADVFKVQLVPRVYLHSLSTATAAKSAVFDMVSPYDSTVKYSSVMLPVDLVDETKIATELWDCVVLGAKTKSGNPDVMLLRWNVDIAERMWVGTLWSQKSYGKLSSANFPPCLRKKFKLG</sequence>
<feature type="domain" description="Heterokaryon incompatibility" evidence="1">
    <location>
        <begin position="106"/>
        <end position="252"/>
    </location>
</feature>
<proteinExistence type="predicted"/>
<accession>A0ABR3QW12</accession>
<dbReference type="Proteomes" id="UP001521785">
    <property type="component" value="Unassembled WGS sequence"/>
</dbReference>
<dbReference type="PANTHER" id="PTHR33112">
    <property type="entry name" value="DOMAIN PROTEIN, PUTATIVE-RELATED"/>
    <property type="match status" value="1"/>
</dbReference>
<gene>
    <name evidence="2" type="ORF">SLS60_009005</name>
</gene>
<keyword evidence="3" id="KW-1185">Reference proteome</keyword>
<protein>
    <recommendedName>
        <fullName evidence="1">Heterokaryon incompatibility domain-containing protein</fullName>
    </recommendedName>
</protein>
<dbReference type="Pfam" id="PF06985">
    <property type="entry name" value="HET"/>
    <property type="match status" value="1"/>
</dbReference>
<dbReference type="PANTHER" id="PTHR33112:SF16">
    <property type="entry name" value="HETEROKARYON INCOMPATIBILITY DOMAIN-CONTAINING PROTEIN"/>
    <property type="match status" value="1"/>
</dbReference>
<evidence type="ECO:0000259" key="1">
    <source>
        <dbReference type="Pfam" id="PF06985"/>
    </source>
</evidence>
<dbReference type="EMBL" id="JAKJXO020000014">
    <property type="protein sequence ID" value="KAL1596359.1"/>
    <property type="molecule type" value="Genomic_DNA"/>
</dbReference>
<evidence type="ECO:0000313" key="2">
    <source>
        <dbReference type="EMBL" id="KAL1596359.1"/>
    </source>
</evidence>
<organism evidence="2 3">
    <name type="scientific">Paraconiothyrium brasiliense</name>
    <dbReference type="NCBI Taxonomy" id="300254"/>
    <lineage>
        <taxon>Eukaryota</taxon>
        <taxon>Fungi</taxon>
        <taxon>Dikarya</taxon>
        <taxon>Ascomycota</taxon>
        <taxon>Pezizomycotina</taxon>
        <taxon>Dothideomycetes</taxon>
        <taxon>Pleosporomycetidae</taxon>
        <taxon>Pleosporales</taxon>
        <taxon>Massarineae</taxon>
        <taxon>Didymosphaeriaceae</taxon>
        <taxon>Paraconiothyrium</taxon>
    </lineage>
</organism>
<comment type="caution">
    <text evidence="2">The sequence shown here is derived from an EMBL/GenBank/DDBJ whole genome shotgun (WGS) entry which is preliminary data.</text>
</comment>